<dbReference type="GeneID" id="92927381"/>
<evidence type="ECO:0000313" key="1">
    <source>
        <dbReference type="EMBL" id="RKT61184.1"/>
    </source>
</evidence>
<dbReference type="AlphaFoldDB" id="A0A495WJ86"/>
<sequence>MIKKAKFTVFIFFLISVATYGRNNVRFELIVPEKVEVGKTFKAVFVLKNAQGENFNLPIVKNCELVYGPEVSRNGGFSFWGRTPIETVYTLILKAKKTGKVKFPSASVDVNGNVLKTKKVKIKILPESEKTREKRFNEAQRKYQSI</sequence>
<reference evidence="1 2" key="1">
    <citation type="submission" date="2018-10" db="EMBL/GenBank/DDBJ databases">
        <title>Genomic Encyclopedia of Archaeal and Bacterial Type Strains, Phase II (KMG-II): from individual species to whole genera.</title>
        <authorList>
            <person name="Goeker M."/>
        </authorList>
    </citation>
    <scope>NUCLEOTIDE SEQUENCE [LARGE SCALE GENOMIC DNA]</scope>
    <source>
        <strain evidence="1 2">NSB1</strain>
    </source>
</reference>
<accession>A0A495WJ86</accession>
<dbReference type="Pfam" id="PF13584">
    <property type="entry name" value="BatD"/>
    <property type="match status" value="1"/>
</dbReference>
<dbReference type="RefSeq" id="WP_022599468.1">
    <property type="nucleotide sequence ID" value="NZ_KI440778.1"/>
</dbReference>
<keyword evidence="2" id="KW-1185">Reference proteome</keyword>
<name>A0A495WJ86_9BACT</name>
<proteinExistence type="predicted"/>
<dbReference type="Proteomes" id="UP000269493">
    <property type="component" value="Unassembled WGS sequence"/>
</dbReference>
<evidence type="ECO:0000313" key="2">
    <source>
        <dbReference type="Proteomes" id="UP000269493"/>
    </source>
</evidence>
<protein>
    <submittedName>
        <fullName evidence="1">Oxygen tolerance protein BatD</fullName>
    </submittedName>
</protein>
<comment type="caution">
    <text evidence="1">The sequence shown here is derived from an EMBL/GenBank/DDBJ whole genome shotgun (WGS) entry which is preliminary data.</text>
</comment>
<dbReference type="EMBL" id="RBXN01000001">
    <property type="protein sequence ID" value="RKT61184.1"/>
    <property type="molecule type" value="Genomic_DNA"/>
</dbReference>
<dbReference type="InterPro" id="IPR025738">
    <property type="entry name" value="BatD"/>
</dbReference>
<gene>
    <name evidence="1" type="ORF">BC742_0226</name>
</gene>
<organism evidence="1 2">
    <name type="scientific">Coprobacter fastidiosus NSB1 = JCM 33896</name>
    <dbReference type="NCBI Taxonomy" id="1349822"/>
    <lineage>
        <taxon>Bacteria</taxon>
        <taxon>Pseudomonadati</taxon>
        <taxon>Bacteroidota</taxon>
        <taxon>Bacteroidia</taxon>
        <taxon>Bacteroidales</taxon>
        <taxon>Barnesiellaceae</taxon>
        <taxon>Coprobacter</taxon>
    </lineage>
</organism>